<dbReference type="Proteomes" id="UP000469452">
    <property type="component" value="Unassembled WGS sequence"/>
</dbReference>
<proteinExistence type="predicted"/>
<dbReference type="PANTHER" id="PTHR47169">
    <property type="entry name" value="OS01G0541250 PROTEIN"/>
    <property type="match status" value="1"/>
</dbReference>
<name>A0A6A4YU53_APHAT</name>
<dbReference type="AlphaFoldDB" id="A0A6A4YU53"/>
<feature type="domain" description="DUF7769" evidence="1">
    <location>
        <begin position="1"/>
        <end position="42"/>
    </location>
</feature>
<dbReference type="Gene3D" id="3.30.420.10">
    <property type="entry name" value="Ribonuclease H-like superfamily/Ribonuclease H"/>
    <property type="match status" value="1"/>
</dbReference>
<organism evidence="2 3">
    <name type="scientific">Aphanomyces astaci</name>
    <name type="common">Crayfish plague agent</name>
    <dbReference type="NCBI Taxonomy" id="112090"/>
    <lineage>
        <taxon>Eukaryota</taxon>
        <taxon>Sar</taxon>
        <taxon>Stramenopiles</taxon>
        <taxon>Oomycota</taxon>
        <taxon>Saprolegniomycetes</taxon>
        <taxon>Saprolegniales</taxon>
        <taxon>Verrucalvaceae</taxon>
        <taxon>Aphanomyces</taxon>
    </lineage>
</organism>
<evidence type="ECO:0000313" key="3">
    <source>
        <dbReference type="Proteomes" id="UP000469452"/>
    </source>
</evidence>
<dbReference type="Pfam" id="PF24964">
    <property type="entry name" value="DUF7769"/>
    <property type="match status" value="1"/>
</dbReference>
<dbReference type="VEuPathDB" id="FungiDB:H257_05235"/>
<evidence type="ECO:0000259" key="1">
    <source>
        <dbReference type="Pfam" id="PF24964"/>
    </source>
</evidence>
<gene>
    <name evidence="2" type="ORF">AaE_016180</name>
</gene>
<protein>
    <recommendedName>
        <fullName evidence="1">DUF7769 domain-containing protein</fullName>
    </recommendedName>
</protein>
<dbReference type="VEuPathDB" id="FungiDB:H257_14356"/>
<evidence type="ECO:0000313" key="2">
    <source>
        <dbReference type="EMBL" id="KAF0702012.1"/>
    </source>
</evidence>
<dbReference type="GO" id="GO:0003676">
    <property type="term" value="F:nucleic acid binding"/>
    <property type="evidence" value="ECO:0007669"/>
    <property type="project" value="InterPro"/>
</dbReference>
<dbReference type="InterPro" id="IPR056671">
    <property type="entry name" value="DUF7769"/>
</dbReference>
<dbReference type="VEuPathDB" id="FungiDB:H257_08316"/>
<reference evidence="2 3" key="1">
    <citation type="submission" date="2019-06" db="EMBL/GenBank/DDBJ databases">
        <title>Genomics analysis of Aphanomyces spp. identifies a new class of oomycete effector associated with host adaptation.</title>
        <authorList>
            <person name="Gaulin E."/>
        </authorList>
    </citation>
    <scope>NUCLEOTIDE SEQUENCE [LARGE SCALE GENOMIC DNA]</scope>
    <source>
        <strain evidence="2 3">E</strain>
    </source>
</reference>
<dbReference type="PANTHER" id="PTHR47169:SF2">
    <property type="entry name" value="OS01G0541250 PROTEIN"/>
    <property type="match status" value="1"/>
</dbReference>
<accession>A0A6A4YU53</accession>
<sequence length="417" mass="47030">MYAKLLECSVGGELPYGVLTSIAKRFHCHPRTVKRLWDQGRLSERSNGGVAVVASNIKGNSGRPRLRTNEEIEAAVKAVPQFNRQTLRSLEAQSKIPKTTLFQHIKEVRTLKGRSSYIKPLLTDDNKAMRLEFAKSFLRPSSKGGHLFTSMRDIVHIDEKWFFLTKVKRKFYVYEDEEMAHRGAKSKKFITKVMFLAAVARPRFDHNKKVVFDGKIGVWPFVEVVAAQRTSKNRPKGTLIQVPENVNGDVYEAMVLGKVVPAILECFPVGDLERGVFIQHDNASPHRRVTTALLRKEGVSNVTMLNQPPNSPDFNILDLGFFNAIQSLQYQKCTRSIGELIEAVENAFVELPVDTVSKTFITLQKVMQLSIEEHGSNNFKLPHMNKEATIADLTSFNVRCDSSTLVNSQEQVESVLV</sequence>
<dbReference type="EMBL" id="VJMI01021320">
    <property type="protein sequence ID" value="KAF0702012.1"/>
    <property type="molecule type" value="Genomic_DNA"/>
</dbReference>
<comment type="caution">
    <text evidence="2">The sequence shown here is derived from an EMBL/GenBank/DDBJ whole genome shotgun (WGS) entry which is preliminary data.</text>
</comment>
<dbReference type="InterPro" id="IPR036397">
    <property type="entry name" value="RNaseH_sf"/>
</dbReference>